<keyword evidence="2" id="KW-1185">Reference proteome</keyword>
<evidence type="ECO:0000313" key="1">
    <source>
        <dbReference type="EMBL" id="VDG27813.1"/>
    </source>
</evidence>
<evidence type="ECO:0000313" key="2">
    <source>
        <dbReference type="Proteomes" id="UP000289996"/>
    </source>
</evidence>
<dbReference type="EMBL" id="UYIG01000057">
    <property type="protein sequence ID" value="VDG27813.1"/>
    <property type="molecule type" value="Genomic_DNA"/>
</dbReference>
<sequence length="207" mass="22965">MADDFNHIPFVKKQLRELNKIHIIAGVFSSTDGGNGVNLQVLALANEFGTTIRPKNGQWLTIPSENVPANTRATQIQGLFRPKGKNVLCVKDESSPSGLKIMFYLKKKVVIPERSFLRETVHTDGQDKWTRITERELTKILSGKGTAGQLATAVGEQMVTDIRHTIVSKMEPENAAATIARKGHNDPLFDTGRLYNSISYRVVSEYG</sequence>
<dbReference type="OrthoDB" id="8612906at2"/>
<protein>
    <submittedName>
        <fullName evidence="1">Uncharacterized protein</fullName>
    </submittedName>
</protein>
<dbReference type="RefSeq" id="WP_130851527.1">
    <property type="nucleotide sequence ID" value="NZ_UYIG01000057.1"/>
</dbReference>
<accession>A0A660DXE6</accession>
<organism evidence="1 2">
    <name type="scientific">Lactiplantibacillus mudanjiangensis</name>
    <dbReference type="NCBI Taxonomy" id="1296538"/>
    <lineage>
        <taxon>Bacteria</taxon>
        <taxon>Bacillati</taxon>
        <taxon>Bacillota</taxon>
        <taxon>Bacilli</taxon>
        <taxon>Lactobacillales</taxon>
        <taxon>Lactobacillaceae</taxon>
        <taxon>Lactiplantibacillus</taxon>
    </lineage>
</organism>
<dbReference type="AlphaFoldDB" id="A0A660DXE6"/>
<dbReference type="Proteomes" id="UP000289996">
    <property type="component" value="Unassembled WGS sequence"/>
</dbReference>
<proteinExistence type="predicted"/>
<gene>
    <name evidence="1" type="ORF">MUDAN_MDHGFNIF_02636</name>
</gene>
<reference evidence="1 2" key="1">
    <citation type="submission" date="2018-11" db="EMBL/GenBank/DDBJ databases">
        <authorList>
            <person name="Wuyts S."/>
        </authorList>
    </citation>
    <scope>NUCLEOTIDE SEQUENCE [LARGE SCALE GENOMIC DNA]</scope>
    <source>
        <strain evidence="1">Lactobacillus mudanjiangensis AMBF249</strain>
    </source>
</reference>
<name>A0A660DXE6_9LACO</name>